<feature type="region of interest" description="Disordered" evidence="5">
    <location>
        <begin position="466"/>
        <end position="578"/>
    </location>
</feature>
<dbReference type="GO" id="GO:0016593">
    <property type="term" value="C:Cdc73/Paf1 complex"/>
    <property type="evidence" value="ECO:0007669"/>
    <property type="project" value="TreeGrafter"/>
</dbReference>
<evidence type="ECO:0000313" key="7">
    <source>
        <dbReference type="EMBL" id="KAF2232236.1"/>
    </source>
</evidence>
<feature type="compositionally biased region" description="Low complexity" evidence="5">
    <location>
        <begin position="88"/>
        <end position="105"/>
    </location>
</feature>
<evidence type="ECO:0000256" key="1">
    <source>
        <dbReference type="ARBA" id="ARBA00004123"/>
    </source>
</evidence>
<organism evidence="7 8">
    <name type="scientific">Viridothelium virens</name>
    <name type="common">Speckled blister lichen</name>
    <name type="synonym">Trypethelium virens</name>
    <dbReference type="NCBI Taxonomy" id="1048519"/>
    <lineage>
        <taxon>Eukaryota</taxon>
        <taxon>Fungi</taxon>
        <taxon>Dikarya</taxon>
        <taxon>Ascomycota</taxon>
        <taxon>Pezizomycotina</taxon>
        <taxon>Dothideomycetes</taxon>
        <taxon>Dothideomycetes incertae sedis</taxon>
        <taxon>Trypetheliales</taxon>
        <taxon>Trypetheliaceae</taxon>
        <taxon>Viridothelium</taxon>
    </lineage>
</organism>
<feature type="compositionally biased region" description="Acidic residues" evidence="5">
    <location>
        <begin position="1"/>
        <end position="12"/>
    </location>
</feature>
<keyword evidence="4" id="KW-0539">Nucleus</keyword>
<evidence type="ECO:0000313" key="8">
    <source>
        <dbReference type="Proteomes" id="UP000800092"/>
    </source>
</evidence>
<keyword evidence="8" id="KW-1185">Reference proteome</keyword>
<feature type="region of interest" description="Disordered" evidence="5">
    <location>
        <begin position="152"/>
        <end position="269"/>
    </location>
</feature>
<feature type="compositionally biased region" description="Basic and acidic residues" evidence="5">
    <location>
        <begin position="563"/>
        <end position="575"/>
    </location>
</feature>
<dbReference type="InterPro" id="IPR036128">
    <property type="entry name" value="Plus3-like_sf"/>
</dbReference>
<evidence type="ECO:0000256" key="3">
    <source>
        <dbReference type="ARBA" id="ARBA00023163"/>
    </source>
</evidence>
<dbReference type="EMBL" id="ML991817">
    <property type="protein sequence ID" value="KAF2232236.1"/>
    <property type="molecule type" value="Genomic_DNA"/>
</dbReference>
<dbReference type="GO" id="GO:1990269">
    <property type="term" value="F:RNA polymerase II C-terminal domain phosphoserine binding"/>
    <property type="evidence" value="ECO:0007669"/>
    <property type="project" value="TreeGrafter"/>
</dbReference>
<feature type="compositionally biased region" description="Basic and acidic residues" evidence="5">
    <location>
        <begin position="208"/>
        <end position="240"/>
    </location>
</feature>
<comment type="subcellular location">
    <subcellularLocation>
        <location evidence="1">Nucleus</location>
    </subcellularLocation>
</comment>
<feature type="compositionally biased region" description="Basic and acidic residues" evidence="5">
    <location>
        <begin position="171"/>
        <end position="193"/>
    </location>
</feature>
<dbReference type="AlphaFoldDB" id="A0A6A6H2C7"/>
<evidence type="ECO:0000256" key="5">
    <source>
        <dbReference type="SAM" id="MobiDB-lite"/>
    </source>
</evidence>
<dbReference type="SMART" id="SM00719">
    <property type="entry name" value="Plus3"/>
    <property type="match status" value="1"/>
</dbReference>
<protein>
    <recommendedName>
        <fullName evidence="6">Plus3 domain-containing protein</fullName>
    </recommendedName>
</protein>
<gene>
    <name evidence="7" type="ORF">EV356DRAFT_578479</name>
</gene>
<keyword evidence="3" id="KW-0804">Transcription</keyword>
<dbReference type="PROSITE" id="PS51360">
    <property type="entry name" value="PLUS3"/>
    <property type="match status" value="1"/>
</dbReference>
<dbReference type="Proteomes" id="UP000800092">
    <property type="component" value="Unassembled WGS sequence"/>
</dbReference>
<dbReference type="PANTHER" id="PTHR13115:SF8">
    <property type="entry name" value="RNA POLYMERASE-ASSOCIATED PROTEIN RTF1 HOMOLOG"/>
    <property type="match status" value="1"/>
</dbReference>
<feature type="region of interest" description="Disordered" evidence="5">
    <location>
        <begin position="1"/>
        <end position="129"/>
    </location>
</feature>
<dbReference type="InterPro" id="IPR004343">
    <property type="entry name" value="Plus-3_dom"/>
</dbReference>
<dbReference type="OrthoDB" id="166375at2759"/>
<feature type="compositionally biased region" description="Polar residues" evidence="5">
    <location>
        <begin position="490"/>
        <end position="501"/>
    </location>
</feature>
<feature type="domain" description="Plus3" evidence="6">
    <location>
        <begin position="265"/>
        <end position="402"/>
    </location>
</feature>
<evidence type="ECO:0000256" key="4">
    <source>
        <dbReference type="ARBA" id="ARBA00023242"/>
    </source>
</evidence>
<feature type="compositionally biased region" description="Basic and acidic residues" evidence="5">
    <location>
        <begin position="517"/>
        <end position="533"/>
    </location>
</feature>
<feature type="compositionally biased region" description="Acidic residues" evidence="5">
    <location>
        <begin position="241"/>
        <end position="251"/>
    </location>
</feature>
<dbReference type="Pfam" id="PF03126">
    <property type="entry name" value="Plus-3"/>
    <property type="match status" value="1"/>
</dbReference>
<reference evidence="7" key="1">
    <citation type="journal article" date="2020" name="Stud. Mycol.">
        <title>101 Dothideomycetes genomes: a test case for predicting lifestyles and emergence of pathogens.</title>
        <authorList>
            <person name="Haridas S."/>
            <person name="Albert R."/>
            <person name="Binder M."/>
            <person name="Bloem J."/>
            <person name="Labutti K."/>
            <person name="Salamov A."/>
            <person name="Andreopoulos B."/>
            <person name="Baker S."/>
            <person name="Barry K."/>
            <person name="Bills G."/>
            <person name="Bluhm B."/>
            <person name="Cannon C."/>
            <person name="Castanera R."/>
            <person name="Culley D."/>
            <person name="Daum C."/>
            <person name="Ezra D."/>
            <person name="Gonzalez J."/>
            <person name="Henrissat B."/>
            <person name="Kuo A."/>
            <person name="Liang C."/>
            <person name="Lipzen A."/>
            <person name="Lutzoni F."/>
            <person name="Magnuson J."/>
            <person name="Mondo S."/>
            <person name="Nolan M."/>
            <person name="Ohm R."/>
            <person name="Pangilinan J."/>
            <person name="Park H.-J."/>
            <person name="Ramirez L."/>
            <person name="Alfaro M."/>
            <person name="Sun H."/>
            <person name="Tritt A."/>
            <person name="Yoshinaga Y."/>
            <person name="Zwiers L.-H."/>
            <person name="Turgeon B."/>
            <person name="Goodwin S."/>
            <person name="Spatafora J."/>
            <person name="Crous P."/>
            <person name="Grigoriev I."/>
        </authorList>
    </citation>
    <scope>NUCLEOTIDE SEQUENCE</scope>
    <source>
        <strain evidence="7">Tuck. ex Michener</strain>
    </source>
</reference>
<proteinExistence type="predicted"/>
<sequence>MADGEILAEDDLLLLAGGDAAPSTNDDSQPARSPSRSPSPVNSPIKASIESVPSPLPKKSVAKRKSNGTMKGGARKRRRTDSEEDGEASSAPSSRNSLRSAAMSESESETSPGGMGDVPASEYPLEGKFRDAKDKAEIMAMTEVRREQVLAERAQAAEEESQKLALRRMLAQREREEASKKKRKTDDIDESPRKSTRTKATKTNETLEAYKRQREQRGRERRRGEDRKARDKRSPSKDSDADAEGDSEVEWDDGRSKPAAVEQPPADLKDYQHVKIGRENFPDINYTPGFEEKVIGCFTRIIVGVDKSTGQNDYRMCRINAIAQGKPYAMEARNGRSILTEQYLVLSQGSTTKLFPMIACSQSDFTPRDLERYKIEMSNSNMKLPTKAALVACNNNIRALLNHRWTDQDIENKLKLSGIAQSKTAAFDRDRLTRERKAAVARDDEAGIARIDAELAALEGPKLAFGTSLHGHGGNSNSSASPAKPKENGSDSGPTSASTTARPGRLAPGSRASATDAVRKAQLAEKRAKEKAIAESARQRKLKEEEDARRKAEAASREATPAGEKKERLKERERTLPTFKRKAMDDEIIGSMDLGIDIDI</sequence>
<dbReference type="Gene3D" id="3.90.70.200">
    <property type="entry name" value="Plus-3 domain"/>
    <property type="match status" value="1"/>
</dbReference>
<dbReference type="GO" id="GO:0003677">
    <property type="term" value="F:DNA binding"/>
    <property type="evidence" value="ECO:0007669"/>
    <property type="project" value="InterPro"/>
</dbReference>
<dbReference type="PANTHER" id="PTHR13115">
    <property type="entry name" value="RNA POLYMERASE-ASSOCIATED PROTEIN RTF1 HOMOLOG"/>
    <property type="match status" value="1"/>
</dbReference>
<feature type="compositionally biased region" description="Basic and acidic residues" evidence="5">
    <location>
        <begin position="542"/>
        <end position="556"/>
    </location>
</feature>
<accession>A0A6A6H2C7</accession>
<evidence type="ECO:0000256" key="2">
    <source>
        <dbReference type="ARBA" id="ARBA00023015"/>
    </source>
</evidence>
<dbReference type="SUPFAM" id="SSF159042">
    <property type="entry name" value="Plus3-like"/>
    <property type="match status" value="1"/>
</dbReference>
<name>A0A6A6H2C7_VIRVR</name>
<feature type="compositionally biased region" description="Low complexity" evidence="5">
    <location>
        <begin position="28"/>
        <end position="44"/>
    </location>
</feature>
<evidence type="ECO:0000259" key="6">
    <source>
        <dbReference type="PROSITE" id="PS51360"/>
    </source>
</evidence>
<keyword evidence="2" id="KW-0805">Transcription regulation</keyword>